<evidence type="ECO:0000313" key="3">
    <source>
        <dbReference type="EMBL" id="PNC58108.1"/>
    </source>
</evidence>
<dbReference type="Proteomes" id="UP000235914">
    <property type="component" value="Unassembled WGS sequence"/>
</dbReference>
<dbReference type="GO" id="GO:0016788">
    <property type="term" value="F:hydrolase activity, acting on ester bonds"/>
    <property type="evidence" value="ECO:0007669"/>
    <property type="project" value="UniProtKB-ARBA"/>
</dbReference>
<reference evidence="3 4" key="1">
    <citation type="journal article" date="2017" name="BMC Genomics">
        <title>Genome sequencing of 39 Akkermansia muciniphila isolates reveals its population structure, genomic and functional diverisity, and global distribution in mammalian gut microbiotas.</title>
        <authorList>
            <person name="Guo X."/>
            <person name="Li S."/>
            <person name="Zhang J."/>
            <person name="Wu F."/>
            <person name="Li X."/>
            <person name="Wu D."/>
            <person name="Zhang M."/>
            <person name="Ou Z."/>
            <person name="Jie Z."/>
            <person name="Yan Q."/>
            <person name="Li P."/>
            <person name="Yi J."/>
            <person name="Peng Y."/>
        </authorList>
    </citation>
    <scope>NUCLEOTIDE SEQUENCE [LARGE SCALE GENOMIC DNA]</scope>
    <source>
        <strain evidence="3 4">GP43</strain>
    </source>
</reference>
<dbReference type="InterPro" id="IPR052940">
    <property type="entry name" value="Carb_Esterase_6"/>
</dbReference>
<dbReference type="PANTHER" id="PTHR31988:SF19">
    <property type="entry name" value="9-O-ACETYL-N-ACETYLNEURAMINIC ACID DEACETYLASE-RELATED"/>
    <property type="match status" value="1"/>
</dbReference>
<protein>
    <recommendedName>
        <fullName evidence="2">Sialate O-acetylesterase domain-containing protein</fullName>
    </recommendedName>
</protein>
<dbReference type="InterPro" id="IPR036514">
    <property type="entry name" value="SGNH_hydro_sf"/>
</dbReference>
<proteinExistence type="predicted"/>
<gene>
    <name evidence="3" type="ORF">CXU09_01220</name>
</gene>
<organism evidence="3 4">
    <name type="scientific">Akkermansia muciniphila</name>
    <dbReference type="NCBI Taxonomy" id="239935"/>
    <lineage>
        <taxon>Bacteria</taxon>
        <taxon>Pseudomonadati</taxon>
        <taxon>Verrucomicrobiota</taxon>
        <taxon>Verrucomicrobiia</taxon>
        <taxon>Verrucomicrobiales</taxon>
        <taxon>Akkermansiaceae</taxon>
        <taxon>Akkermansia</taxon>
    </lineage>
</organism>
<dbReference type="PANTHER" id="PTHR31988">
    <property type="entry name" value="ESTERASE, PUTATIVE (DUF303)-RELATED"/>
    <property type="match status" value="1"/>
</dbReference>
<keyword evidence="1" id="KW-0378">Hydrolase</keyword>
<dbReference type="AlphaFoldDB" id="A0AAP8NQ82"/>
<dbReference type="Pfam" id="PF03629">
    <property type="entry name" value="SASA"/>
    <property type="match status" value="1"/>
</dbReference>
<comment type="caution">
    <text evidence="3">The sequence shown here is derived from an EMBL/GenBank/DDBJ whole genome shotgun (WGS) entry which is preliminary data.</text>
</comment>
<evidence type="ECO:0000313" key="4">
    <source>
        <dbReference type="Proteomes" id="UP000235914"/>
    </source>
</evidence>
<sequence>MTVFPAPPLHADEINVILIGGQSNATGQGYVNNIPPCFKTDKRILLYYSGSLKGTGPAEQLVRLSPASESPDRFGVELSLGTALQKKWAIIKHARSGSNLFRQWNPGKTSQDKQGEEYVKLIRTVRNGMEALKKQGHAPVLKAMVWQQGEGDAKDIAGIKNALSYGANLNNLIKRIRADLEAPGLAFIYGSVLPVPAPARFPGREEVRQGQKDVAEESRTSLSVNNAVYVPADDLQLRSMDFRTPYPTDTVHLGTHGILALEERFASALEKLWRQKN</sequence>
<evidence type="ECO:0000256" key="1">
    <source>
        <dbReference type="ARBA" id="ARBA00022801"/>
    </source>
</evidence>
<dbReference type="SUPFAM" id="SSF52266">
    <property type="entry name" value="SGNH hydrolase"/>
    <property type="match status" value="1"/>
</dbReference>
<evidence type="ECO:0000259" key="2">
    <source>
        <dbReference type="Pfam" id="PF03629"/>
    </source>
</evidence>
<dbReference type="EMBL" id="PJKN01000001">
    <property type="protein sequence ID" value="PNC58108.1"/>
    <property type="molecule type" value="Genomic_DNA"/>
</dbReference>
<dbReference type="InterPro" id="IPR005181">
    <property type="entry name" value="SASA"/>
</dbReference>
<name>A0AAP8NQ82_9BACT</name>
<accession>A0AAP8NQ82</accession>
<feature type="domain" description="Sialate O-acetylesterase" evidence="2">
    <location>
        <begin position="15"/>
        <end position="269"/>
    </location>
</feature>
<dbReference type="Gene3D" id="3.40.50.1110">
    <property type="entry name" value="SGNH hydrolase"/>
    <property type="match status" value="1"/>
</dbReference>